<proteinExistence type="predicted"/>
<protein>
    <submittedName>
        <fullName evidence="2">Uncharacterized protein</fullName>
    </submittedName>
</protein>
<sequence length="294" mass="35474">MYKIEIILFTLFLITLYIINNKRIKENKRWREKWNSIIYNKLDDNTLQLNFCICFFGVISRSLEFTLNSINENILNVLSQNNIKTDIFVHDMIVKQFISNRAGDNNTIKDNSKLLESLNCNNLFYDRTEQIEFDREFNWKKTIKYGYMENNYNTHQNAIRQLYSLKKVTHMWQNKNNKYDLYIYLRPDLLYINKLDIKMILNNILYSKCLGTPNWHRCGGLNDRIYMGNKHIMEIIGNRFDYIENYINKKKTFYHPEKFLKYITTTNNINCITIDLKGKRIRSNGKTAIYDEKF</sequence>
<reference evidence="2" key="1">
    <citation type="journal article" date="2019" name="Philos. Trans. R. Soc. Lond., B, Biol. Sci.">
        <title>Targeted metagenomic recovery of four divergent viruses reveals shared and distinctive characteristics of giant viruses of marine eukaryotes.</title>
        <authorList>
            <person name="Needham D.M."/>
            <person name="Poirier C."/>
            <person name="Hehenberger E."/>
            <person name="Jimenez V."/>
            <person name="Swalwell J.E."/>
            <person name="Santoro A.E."/>
            <person name="Worden A.Z."/>
        </authorList>
    </citation>
    <scope>NUCLEOTIDE SEQUENCE</scope>
    <source>
        <strain evidence="2">MPacV-611</strain>
    </source>
</reference>
<dbReference type="EMBL" id="MN448289">
    <property type="protein sequence ID" value="QFG74492.1"/>
    <property type="molecule type" value="Genomic_DNA"/>
</dbReference>
<evidence type="ECO:0000313" key="2">
    <source>
        <dbReference type="EMBL" id="QFG74492.1"/>
    </source>
</evidence>
<feature type="transmembrane region" description="Helical" evidence="1">
    <location>
        <begin position="6"/>
        <end position="24"/>
    </location>
</feature>
<evidence type="ECO:0000256" key="1">
    <source>
        <dbReference type="SAM" id="Phobius"/>
    </source>
</evidence>
<keyword evidence="1" id="KW-0812">Transmembrane</keyword>
<name>A0A5J6VK98_9VIRU</name>
<organism evidence="2">
    <name type="scientific">Megaviridae environmental sample</name>
    <dbReference type="NCBI Taxonomy" id="1737588"/>
    <lineage>
        <taxon>Viruses</taxon>
        <taxon>Varidnaviria</taxon>
        <taxon>Bamfordvirae</taxon>
        <taxon>Nucleocytoviricota</taxon>
        <taxon>Megaviricetes</taxon>
        <taxon>Imitervirales</taxon>
        <taxon>Mimiviridae</taxon>
        <taxon>environmental samples</taxon>
    </lineage>
</organism>
<keyword evidence="1" id="KW-1133">Transmembrane helix</keyword>
<keyword evidence="1" id="KW-0472">Membrane</keyword>
<accession>A0A5J6VK98</accession>